<dbReference type="PANTHER" id="PTHR42813">
    <property type="entry name" value="ZINC-TYPE ALCOHOL DEHYDROGENASE-LIKE"/>
    <property type="match status" value="1"/>
</dbReference>
<keyword evidence="4" id="KW-0862">Zinc</keyword>
<evidence type="ECO:0000313" key="10">
    <source>
        <dbReference type="Proteomes" id="UP000825933"/>
    </source>
</evidence>
<gene>
    <name evidence="9" type="ORF">K8N75_05475</name>
</gene>
<dbReference type="GO" id="GO:0016616">
    <property type="term" value="F:oxidoreductase activity, acting on the CH-OH group of donors, NAD or NADP as acceptor"/>
    <property type="evidence" value="ECO:0007669"/>
    <property type="project" value="UniProtKB-ARBA"/>
</dbReference>
<feature type="region of interest" description="Disordered" evidence="7">
    <location>
        <begin position="1"/>
        <end position="22"/>
    </location>
</feature>
<evidence type="ECO:0000313" key="9">
    <source>
        <dbReference type="EMBL" id="MBZ2165489.1"/>
    </source>
</evidence>
<evidence type="ECO:0000256" key="4">
    <source>
        <dbReference type="ARBA" id="ARBA00022833"/>
    </source>
</evidence>
<evidence type="ECO:0000256" key="5">
    <source>
        <dbReference type="ARBA" id="ARBA00023002"/>
    </source>
</evidence>
<name>A0A8T5UXQ9_9EURY</name>
<keyword evidence="10" id="KW-1185">Reference proteome</keyword>
<dbReference type="AlphaFoldDB" id="A0A8T5UXQ9"/>
<evidence type="ECO:0000256" key="2">
    <source>
        <dbReference type="ARBA" id="ARBA00008072"/>
    </source>
</evidence>
<keyword evidence="3" id="KW-0479">Metal-binding</keyword>
<keyword evidence="5" id="KW-0560">Oxidoreductase</keyword>
<dbReference type="RefSeq" id="WP_223791124.1">
    <property type="nucleotide sequence ID" value="NZ_JAIOUQ010000005.1"/>
</dbReference>
<dbReference type="GO" id="GO:0030554">
    <property type="term" value="F:adenyl nucleotide binding"/>
    <property type="evidence" value="ECO:0007669"/>
    <property type="project" value="UniProtKB-ARBA"/>
</dbReference>
<dbReference type="PANTHER" id="PTHR42813:SF3">
    <property type="entry name" value="GLUTATHIONE-INDEPENDENT FORMALDEHYDE DEHYDROGENASE"/>
    <property type="match status" value="1"/>
</dbReference>
<feature type="domain" description="Alcohol dehydrogenase-like N-terminal" evidence="8">
    <location>
        <begin position="3"/>
        <end position="110"/>
    </location>
</feature>
<comment type="cofactor">
    <cofactor evidence="1">
        <name>Zn(2+)</name>
        <dbReference type="ChEBI" id="CHEBI:29105"/>
    </cofactor>
</comment>
<organism evidence="9 10">
    <name type="scientific">Methanobacterium spitsbergense</name>
    <dbReference type="NCBI Taxonomy" id="2874285"/>
    <lineage>
        <taxon>Archaea</taxon>
        <taxon>Methanobacteriati</taxon>
        <taxon>Methanobacteriota</taxon>
        <taxon>Methanomada group</taxon>
        <taxon>Methanobacteria</taxon>
        <taxon>Methanobacteriales</taxon>
        <taxon>Methanobacteriaceae</taxon>
        <taxon>Methanobacterium</taxon>
    </lineage>
</organism>
<dbReference type="GO" id="GO:0043168">
    <property type="term" value="F:anion binding"/>
    <property type="evidence" value="ECO:0007669"/>
    <property type="project" value="UniProtKB-ARBA"/>
</dbReference>
<dbReference type="InterPro" id="IPR002328">
    <property type="entry name" value="ADH_Zn_CS"/>
</dbReference>
<evidence type="ECO:0000256" key="1">
    <source>
        <dbReference type="ARBA" id="ARBA00001947"/>
    </source>
</evidence>
<reference evidence="10" key="1">
    <citation type="journal article" date="2022" name="Microbiol. Resour. Announc.">
        <title>Draft Genome Sequence of a Methanogenic Archaeon from West Spitsbergen Permafrost.</title>
        <authorList>
            <person name="Trubitsyn V."/>
            <person name="Rivkina E."/>
            <person name="Shcherbakova V."/>
        </authorList>
    </citation>
    <scope>NUCLEOTIDE SEQUENCE [LARGE SCALE GENOMIC DNA]</scope>
    <source>
        <strain evidence="10">VT</strain>
    </source>
</reference>
<comment type="caution">
    <text evidence="9">The sequence shown here is derived from an EMBL/GenBank/DDBJ whole genome shotgun (WGS) entry which is preliminary data.</text>
</comment>
<evidence type="ECO:0000256" key="3">
    <source>
        <dbReference type="ARBA" id="ARBA00022723"/>
    </source>
</evidence>
<keyword evidence="6" id="KW-0520">NAD</keyword>
<dbReference type="GO" id="GO:0044281">
    <property type="term" value="P:small molecule metabolic process"/>
    <property type="evidence" value="ECO:0007669"/>
    <property type="project" value="UniProtKB-ARBA"/>
</dbReference>
<dbReference type="EMBL" id="JAIOUQ010000005">
    <property type="protein sequence ID" value="MBZ2165489.1"/>
    <property type="molecule type" value="Genomic_DNA"/>
</dbReference>
<evidence type="ECO:0000256" key="6">
    <source>
        <dbReference type="ARBA" id="ARBA00023027"/>
    </source>
</evidence>
<dbReference type="PROSITE" id="PS00059">
    <property type="entry name" value="ADH_ZINC"/>
    <property type="match status" value="1"/>
</dbReference>
<dbReference type="Proteomes" id="UP000825933">
    <property type="component" value="Unassembled WGS sequence"/>
</dbReference>
<dbReference type="SUPFAM" id="SSF50129">
    <property type="entry name" value="GroES-like"/>
    <property type="match status" value="1"/>
</dbReference>
<comment type="similarity">
    <text evidence="2">Belongs to the zinc-containing alcohol dehydrogenase family.</text>
</comment>
<evidence type="ECO:0000259" key="8">
    <source>
        <dbReference type="Pfam" id="PF08240"/>
    </source>
</evidence>
<dbReference type="Pfam" id="PF08240">
    <property type="entry name" value="ADH_N"/>
    <property type="match status" value="1"/>
</dbReference>
<protein>
    <submittedName>
        <fullName evidence="9">Alcohol dehydrogenase catalytic domain-containing protein</fullName>
    </submittedName>
</protein>
<dbReference type="InterPro" id="IPR013154">
    <property type="entry name" value="ADH-like_N"/>
</dbReference>
<dbReference type="InterPro" id="IPR011032">
    <property type="entry name" value="GroES-like_sf"/>
</dbReference>
<dbReference type="GO" id="GO:0008270">
    <property type="term" value="F:zinc ion binding"/>
    <property type="evidence" value="ECO:0007669"/>
    <property type="project" value="InterPro"/>
</dbReference>
<sequence length="145" mass="15396">MTSSTIRGTDLNRYDGETPQSAGSILGHEPMGIVDVVGYAVKLIKPGDRVVVTPNIACGVCLNCIQGDTNKCLTVNPHGSGATYGSAGYGGAQAEFLKVPYGDMACLKLPGKPRDELEDDFVLLADILPTAYLQQNLLRLNPEDL</sequence>
<accession>A0A8T5UXQ9</accession>
<evidence type="ECO:0000256" key="7">
    <source>
        <dbReference type="SAM" id="MobiDB-lite"/>
    </source>
</evidence>
<dbReference type="Gene3D" id="3.90.180.10">
    <property type="entry name" value="Medium-chain alcohol dehydrogenases, catalytic domain"/>
    <property type="match status" value="1"/>
</dbReference>
<proteinExistence type="inferred from homology"/>